<comment type="caution">
    <text evidence="1">The sequence shown here is derived from an EMBL/GenBank/DDBJ whole genome shotgun (WGS) entry which is preliminary data.</text>
</comment>
<feature type="non-terminal residue" evidence="1">
    <location>
        <position position="175"/>
    </location>
</feature>
<evidence type="ECO:0000313" key="2">
    <source>
        <dbReference type="Proteomes" id="UP000789342"/>
    </source>
</evidence>
<dbReference type="PANTHER" id="PTHR45737:SF6">
    <property type="entry name" value="VON WILLEBRAND FACTOR A DOMAIN-CONTAINING PROTEIN 5A"/>
    <property type="match status" value="1"/>
</dbReference>
<dbReference type="EMBL" id="CAJVPV010055372">
    <property type="protein sequence ID" value="CAG8784462.1"/>
    <property type="molecule type" value="Genomic_DNA"/>
</dbReference>
<protein>
    <submittedName>
        <fullName evidence="1">444_t:CDS:1</fullName>
    </submittedName>
</protein>
<evidence type="ECO:0000313" key="1">
    <source>
        <dbReference type="EMBL" id="CAG8784462.1"/>
    </source>
</evidence>
<accession>A0A9N9P1U1</accession>
<organism evidence="1 2">
    <name type="scientific">Acaulospora morrowiae</name>
    <dbReference type="NCBI Taxonomy" id="94023"/>
    <lineage>
        <taxon>Eukaryota</taxon>
        <taxon>Fungi</taxon>
        <taxon>Fungi incertae sedis</taxon>
        <taxon>Mucoromycota</taxon>
        <taxon>Glomeromycotina</taxon>
        <taxon>Glomeromycetes</taxon>
        <taxon>Diversisporales</taxon>
        <taxon>Acaulosporaceae</taxon>
        <taxon>Acaulospora</taxon>
    </lineage>
</organism>
<sequence>DDVNPPPKPFPDEFVEKLQLRQAPYEIPQIYQGVRLLVYCMLAKGIEPSRSITLSAISQDGPMKLVIPVDSVTLQGSKIHTLAARKLIQDLEDGKSFLHAHPKFEGKNIGISLVKKHIIDLAIKYNIASRYTSFLAIDKREVKLVKDPLILQRRVVPQPSTNSLFGSSTTFNRNQ</sequence>
<keyword evidence="2" id="KW-1185">Reference proteome</keyword>
<feature type="non-terminal residue" evidence="1">
    <location>
        <position position="1"/>
    </location>
</feature>
<reference evidence="1" key="1">
    <citation type="submission" date="2021-06" db="EMBL/GenBank/DDBJ databases">
        <authorList>
            <person name="Kallberg Y."/>
            <person name="Tangrot J."/>
            <person name="Rosling A."/>
        </authorList>
    </citation>
    <scope>NUCLEOTIDE SEQUENCE</scope>
    <source>
        <strain evidence="1">CL551</strain>
    </source>
</reference>
<dbReference type="OrthoDB" id="2443884at2759"/>
<proteinExistence type="predicted"/>
<gene>
    <name evidence="1" type="ORF">AMORRO_LOCUS17596</name>
</gene>
<dbReference type="Proteomes" id="UP000789342">
    <property type="component" value="Unassembled WGS sequence"/>
</dbReference>
<name>A0A9N9P1U1_9GLOM</name>
<dbReference type="AlphaFoldDB" id="A0A9N9P1U1"/>
<dbReference type="PANTHER" id="PTHR45737">
    <property type="entry name" value="VON WILLEBRAND FACTOR A DOMAIN-CONTAINING PROTEIN 5A"/>
    <property type="match status" value="1"/>
</dbReference>